<evidence type="ECO:0000313" key="1">
    <source>
        <dbReference type="EMBL" id="PHV65592.1"/>
    </source>
</evidence>
<proteinExistence type="predicted"/>
<dbReference type="EMBL" id="PEBD01000010">
    <property type="protein sequence ID" value="PHV65592.1"/>
    <property type="molecule type" value="Genomic_DNA"/>
</dbReference>
<name>A0A2G3PKG1_WILMA</name>
<dbReference type="Proteomes" id="UP000225108">
    <property type="component" value="Unassembled WGS sequence"/>
</dbReference>
<evidence type="ECO:0000313" key="2">
    <source>
        <dbReference type="Proteomes" id="UP000225108"/>
    </source>
</evidence>
<dbReference type="AlphaFoldDB" id="A0A2G3PKG1"/>
<reference evidence="1 2" key="1">
    <citation type="submission" date="2017-10" db="EMBL/GenBank/DDBJ databases">
        <title>The draft genome sequence of Williamsia sp. BULT 1.1 isolated from the semi-arid grassland soils from South Africa.</title>
        <authorList>
            <person name="Kabwe M.H."/>
            <person name="Govender N."/>
            <person name="Mutseka Lunga P."/>
            <person name="Vikram S."/>
            <person name="Makhalanyane T.P."/>
        </authorList>
    </citation>
    <scope>NUCLEOTIDE SEQUENCE [LARGE SCALE GENOMIC DNA]</scope>
    <source>
        <strain evidence="1 2">BULT 1.1</strain>
    </source>
</reference>
<gene>
    <name evidence="1" type="ORF">CSW57_17770</name>
</gene>
<comment type="caution">
    <text evidence="1">The sequence shown here is derived from an EMBL/GenBank/DDBJ whole genome shotgun (WGS) entry which is preliminary data.</text>
</comment>
<accession>A0A2G3PKG1</accession>
<protein>
    <submittedName>
        <fullName evidence="1">Uncharacterized protein</fullName>
    </submittedName>
</protein>
<organism evidence="1 2">
    <name type="scientific">Williamsia marianensis</name>
    <dbReference type="NCBI Taxonomy" id="85044"/>
    <lineage>
        <taxon>Bacteria</taxon>
        <taxon>Bacillati</taxon>
        <taxon>Actinomycetota</taxon>
        <taxon>Actinomycetes</taxon>
        <taxon>Mycobacteriales</taxon>
        <taxon>Nocardiaceae</taxon>
        <taxon>Williamsia</taxon>
    </lineage>
</organism>
<sequence>MLHCNQIQFGNAKLRRKILGKLHLTSTPSNQSLDSSYACNTQIEKTFFVRELTCAILKTSGTQETPFHALFSISLKPECILARFRKSFVYVINIVD</sequence>